<evidence type="ECO:0008006" key="2">
    <source>
        <dbReference type="Google" id="ProtNLM"/>
    </source>
</evidence>
<dbReference type="EMBL" id="UOFI01000123">
    <property type="protein sequence ID" value="VAW68302.1"/>
    <property type="molecule type" value="Genomic_DNA"/>
</dbReference>
<name>A0A3B0XYS9_9ZZZZ</name>
<feature type="non-terminal residue" evidence="1">
    <location>
        <position position="1685"/>
    </location>
</feature>
<gene>
    <name evidence="1" type="ORF">MNBD_GAMMA09-1677</name>
</gene>
<reference evidence="1" key="1">
    <citation type="submission" date="2018-06" db="EMBL/GenBank/DDBJ databases">
        <authorList>
            <person name="Zhirakovskaya E."/>
        </authorList>
    </citation>
    <scope>NUCLEOTIDE SEQUENCE</scope>
</reference>
<sequence length="1685" mass="175435">MFRARIKQAIISVLVNSVLTGAVFLLSAENALADADLTTTTSSFISADPARSNTFMDSAGVWNGTTEVTNTTGDTFRLTVTNSASGNNATEIQNNTAYAVSLVTDVSVGFRLPVSPFTLAVTELSGGAGCLPVTATATQPGGTGTLINTTLLSAGNPADIPPGCSYQLDTGLTTSTVAPFVINGSYNTLFIVSYSNFDNTPANPTESEIVPVEVRIGEVAISKVNSSPGPVADGDPASFTVSVISAGQGGLFNVAVTDTLSSDFDLASLNMVSASAGTFVNPTFTIPYIAPNVTPVVINVTANVQVDANATSCPVLTNTVNVIDRTGKTDASLAVVPFDLQEPLLTLLTFSAPDIDIPLNGGPVTVSVTLTNSGTGTAKNISLRVAGSGTDLDNFGITVVSPNWTFTSATDVFSYNGTIATGASETLSFTLFTATCPPPPGGLLSWSLGYDNVCGTGFNPAAQTSNLTVSGVPAVTMSKVASVGILNVGDPASYTLGISGTDLSVISDGDDTNNNDFSVADTFPLGIQNIDIPLIPAGTEVEVQGVGIFTGAVPPGTIPENGTIFWRGDTDVLGAGSSMLVNFDGGGAGVCPTGSIINNSANITAGCGINEIDTTGFILNDNPFTGTIAVTGGPFEAGAPDTNNINRDENREGEFIPFTITYTFPAGYEGGSVNWDNLTYNAELRSGEATGSPLVLSNNRDRVLLTVTTPSGATSCTQTPLTKDVDFTGGEGVNPLNINFAFLPQLCGIGVVPGTPVDDITVRLEYVATSPEGVLAGGNPYVDDPVNDANIGTYLETTTLTVVGGTPGCSGNNVFTQAVSVSIDRADLDLTGDINNGNAIEVCSVVPVNINLNELVADTTADNLLFNLGLSNLQIVDGANAASANVDADITRNGGFSAFSLTSPPVDNLGPVDYQLLPITADLSGPGSLSFNARVLDISTTFNATVSFDSKHTSPDNGGAGGSDADQDYSFSLSDAPVTFLSASLDLELLPPAIILRDQTSYSFRAHIVNTGDGEAAGGLFEITLPPEMNYVSSTTTPAGATAVVTGQTVTWTFADTSAGDLKPGEFIDIDIVVSITQASCFNSGIPAQDEMVSVTDWGCGLSNRLTLPNTPGIILPPAQLTLNHDLNDSFCELCSEGEIHLFVTNTGGLSLTNVDVIEDLLVSGLEMVPGSMNCIADEGACNVAVEPVQAGTTITITPTNIPLLSNLYSAFSPTVGTPQQIEIIFRVQRPIGTRESIVTDDLSVAADAQFGLFCDQLSATPVRISAAQNRVTIPLRQPAPTIQKQARNVTANQDVWRDTVYGGTADQVIWRVDIQNLGNADLQDLKFDDVINMIPPDTNINFDFHSLCLNETDADNSAVAGNTQGSCQAMTNPQQILPPLDDITFPPPSVPPVDIPQNEGRFIYLVGVILNRCENMRNNAQIDWGCDIEAPVGGVVGLTGGFLPPPAIPLDTADLSTKVNPVGLLITQAISGVNPTTGNRVPGSPVGSKGMVRLVITNNTGGTIRDLQFTDTLPANYSYDSTRSIQAAFNFTPAFNDYLGNVDTITEDVSSTPTIPVFNLTTTGAGNIATNPIHNNVLRHGDVLTIDYGIVRSSGFDTEAHPEVREETAGLPTDPLAPVDGFDVIYINPENNQISFEFDDTCDVNPPLAGVPVTANQFLPVAPEDLDVDINSTDPELFYVLGNP</sequence>
<accession>A0A3B0XYS9</accession>
<evidence type="ECO:0000313" key="1">
    <source>
        <dbReference type="EMBL" id="VAW68302.1"/>
    </source>
</evidence>
<proteinExistence type="predicted"/>
<organism evidence="1">
    <name type="scientific">hydrothermal vent metagenome</name>
    <dbReference type="NCBI Taxonomy" id="652676"/>
    <lineage>
        <taxon>unclassified sequences</taxon>
        <taxon>metagenomes</taxon>
        <taxon>ecological metagenomes</taxon>
    </lineage>
</organism>
<protein>
    <recommendedName>
        <fullName evidence="2">DUF11 domain-containing protein</fullName>
    </recommendedName>
</protein>